<feature type="compositionally biased region" description="Basic and acidic residues" evidence="2">
    <location>
        <begin position="230"/>
        <end position="244"/>
    </location>
</feature>
<sequence length="849" mass="94227">MTQPLSPLSPSFGNSRTQSPAYAPPSAVRRRRGIDEIMSSTDEYDKENGSPKPAKRAFYSYDGSADDELIDDKNDDYDSLKTSTTPARRNDNNNIDDIGDDMTVDLNDGPPSSPFQYDTRDDTVDMNRLQAMTMSASRRTTTSPQKKQGPVIYVDEQDRIDEIDTTEQYDAGRPSSGLDDTTTMSDNDKNDDNDGSVLRVEPKQTEHSTIGNSYMEDRHNEEMSTVAHHHSSEESSHLDEARDNDTMDDTCFSTFSAVPNVDMTMFAKLGQSPTKKIGDIMESPAVNRTPGYYRRSKATTPATAHRRGLMVDDDTSPTPQRRNRPGSDESVNLLDFNDSFNYFHRVSQRFSMSSNRASMSPRRRSPLKPRDPMRSPAKYNLIDFDMPPPATPMSIPSITPRELESLKSGFLSEISSLKATLSGKEAEVASLKQAVADAERRVGEALEEVRNEAIRKEALEVEQAEWERRGKEMETVLREVRAEIIDGERERERLTKKNDEAERLKEQHEGRIVELESQLAAAKKAAAANPSGTMTNDNGDKVGMLTPEESAKEVQEAVERVARELHTLYKGKHETKVAALKKSYESRWEKRVREAENKLRDANEEVERLKTERDTTMSGPLNPNMSMMSVMGRDNEELETENKVLGAQIKGLEEQLSTIKRDNEQLHAELKMERTEKGELVAAVDEWLAMQQASTSQPGPPSSREVSNSSAYYSASEQETLLTSSASSSFETSPRKRSIDEGAIELPHQHHQQQPPQQQQPLFKRSISRTGPSSNAPSSGLRPPSSGTTATGSTGIEKRSRLGMYSGGNAGHSRHNSGGNGGRSIAMPATTPGRSGIMSSIERMGAGGR</sequence>
<dbReference type="PANTHER" id="PTHR45615:SF80">
    <property type="entry name" value="GRIP DOMAIN-CONTAINING PROTEIN"/>
    <property type="match status" value="1"/>
</dbReference>
<keyword evidence="1" id="KW-0175">Coiled coil</keyword>
<feature type="region of interest" description="Disordered" evidence="2">
    <location>
        <begin position="1"/>
        <end position="244"/>
    </location>
</feature>
<dbReference type="PANTHER" id="PTHR45615">
    <property type="entry name" value="MYOSIN HEAVY CHAIN, NON-MUSCLE"/>
    <property type="match status" value="1"/>
</dbReference>
<evidence type="ECO:0000256" key="1">
    <source>
        <dbReference type="SAM" id="Coils"/>
    </source>
</evidence>
<accession>A0A093VII0</accession>
<feature type="coiled-coil region" evidence="1">
    <location>
        <begin position="585"/>
        <end position="676"/>
    </location>
</feature>
<feature type="compositionally biased region" description="Low complexity" evidence="2">
    <location>
        <begin position="785"/>
        <end position="795"/>
    </location>
</feature>
<feature type="region of interest" description="Disordered" evidence="2">
    <location>
        <begin position="767"/>
        <end position="849"/>
    </location>
</feature>
<dbReference type="InterPro" id="IPR024312">
    <property type="entry name" value="TACC_fungi"/>
</dbReference>
<feature type="compositionally biased region" description="Polar residues" evidence="2">
    <location>
        <begin position="768"/>
        <end position="778"/>
    </location>
</feature>
<feature type="region of interest" description="Disordered" evidence="2">
    <location>
        <begin position="718"/>
        <end position="737"/>
    </location>
</feature>
<dbReference type="HOGENOM" id="CLU_010168_1_0_1"/>
<dbReference type="AlphaFoldDB" id="A0A093VII0"/>
<dbReference type="EMBL" id="JPOX01000004">
    <property type="protein sequence ID" value="KFX51960.1"/>
    <property type="molecule type" value="Genomic_DNA"/>
</dbReference>
<gene>
    <name evidence="3" type="ORF">GQ26_0043080</name>
</gene>
<feature type="compositionally biased region" description="Low complexity" evidence="2">
    <location>
        <begin position="718"/>
        <end position="732"/>
    </location>
</feature>
<dbReference type="eggNOG" id="ENOG502S2YR">
    <property type="taxonomic scope" value="Eukaryota"/>
</dbReference>
<evidence type="ECO:0000256" key="2">
    <source>
        <dbReference type="SAM" id="MobiDB-lite"/>
    </source>
</evidence>
<feature type="coiled-coil region" evidence="1">
    <location>
        <begin position="414"/>
        <end position="525"/>
    </location>
</feature>
<feature type="compositionally biased region" description="Polar residues" evidence="2">
    <location>
        <begin position="1"/>
        <end position="20"/>
    </location>
</feature>
<feature type="region of interest" description="Disordered" evidence="2">
    <location>
        <begin position="288"/>
        <end position="331"/>
    </location>
</feature>
<feature type="region of interest" description="Disordered" evidence="2">
    <location>
        <begin position="352"/>
        <end position="375"/>
    </location>
</feature>
<feature type="compositionally biased region" description="Acidic residues" evidence="2">
    <location>
        <begin position="64"/>
        <end position="77"/>
    </location>
</feature>
<evidence type="ECO:0000313" key="3">
    <source>
        <dbReference type="EMBL" id="KFX51960.1"/>
    </source>
</evidence>
<comment type="caution">
    <text evidence="3">The sequence shown here is derived from an EMBL/GenBank/DDBJ whole genome shotgun (WGS) entry which is preliminary data.</text>
</comment>
<protein>
    <submittedName>
        <fullName evidence="3">Microtubule protein alp7</fullName>
    </submittedName>
</protein>
<reference evidence="3" key="2">
    <citation type="journal article" date="2014" name="PLoS Genet.">
        <title>Signature gene expression reveals novel clues to the molecular mechanisms of dimorphic transition in Penicillium marneffei.</title>
        <authorList>
            <person name="Yang E."/>
            <person name="Wang G."/>
            <person name="Cai J."/>
            <person name="Woo P.C."/>
            <person name="Lau S.K."/>
            <person name="Yuen K.-Y."/>
            <person name="Chow W.-N."/>
            <person name="Lin X."/>
        </authorList>
    </citation>
    <scope>NUCLEOTIDE SEQUENCE</scope>
    <source>
        <strain evidence="3">PM1</strain>
    </source>
</reference>
<name>A0A093VII0_TALMA</name>
<dbReference type="Pfam" id="PF12709">
    <property type="entry name" value="Fungal_TACC"/>
    <property type="match status" value="1"/>
</dbReference>
<reference key="1">
    <citation type="journal article" date="2014" name="PLoS Genet.">
        <title>Signature Gene Expression Reveals Novel Clues to the Molecular Mechanisms of Dimorphic Transition in Penicillium marneffei.</title>
        <authorList>
            <person name="Yang E."/>
            <person name="Wang G."/>
            <person name="Cai J."/>
            <person name="Woo P.C."/>
            <person name="Lau S.K."/>
            <person name="Yuen K.-Y."/>
            <person name="Chow W.-N."/>
            <person name="Lin X."/>
        </authorList>
    </citation>
    <scope>NUCLEOTIDE SEQUENCE [LARGE SCALE GENOMIC DNA]</scope>
    <source>
        <strain>PM1</strain>
    </source>
</reference>
<feature type="compositionally biased region" description="Low complexity" evidence="2">
    <location>
        <begin position="131"/>
        <end position="143"/>
    </location>
</feature>
<feature type="region of interest" description="Disordered" evidence="2">
    <location>
        <begin position="691"/>
        <end position="712"/>
    </location>
</feature>
<proteinExistence type="predicted"/>
<organism evidence="3">
    <name type="scientific">Talaromyces marneffei PM1</name>
    <dbReference type="NCBI Taxonomy" id="1077442"/>
    <lineage>
        <taxon>Eukaryota</taxon>
        <taxon>Fungi</taxon>
        <taxon>Dikarya</taxon>
        <taxon>Ascomycota</taxon>
        <taxon>Pezizomycotina</taxon>
        <taxon>Eurotiomycetes</taxon>
        <taxon>Eurotiomycetidae</taxon>
        <taxon>Eurotiales</taxon>
        <taxon>Trichocomaceae</taxon>
        <taxon>Talaromyces</taxon>
        <taxon>Talaromyces sect. Talaromyces</taxon>
    </lineage>
</organism>